<name>A0A2J7TD01_METSI</name>
<dbReference type="OrthoDB" id="7597358at2"/>
<sequence>MIIAIIACVVLIGMLCVLAFNLATYAVPFMAGLAAARFAYHTGSELIGAGLVGFVAGLVVFGVLVFLFAALRPPILRIAIALIFAAPAAVAGYELVWGVAHEYVPSAIWQQLFCITGGVFVGVSALLRLMAAGDPLANQRLSRP</sequence>
<accession>A0A2J7TD01</accession>
<proteinExistence type="predicted"/>
<evidence type="ECO:0000313" key="2">
    <source>
        <dbReference type="EMBL" id="PNG24647.1"/>
    </source>
</evidence>
<keyword evidence="1" id="KW-0472">Membrane</keyword>
<evidence type="ECO:0000256" key="1">
    <source>
        <dbReference type="SAM" id="Phobius"/>
    </source>
</evidence>
<feature type="transmembrane region" description="Helical" evidence="1">
    <location>
        <begin position="78"/>
        <end position="96"/>
    </location>
</feature>
<comment type="caution">
    <text evidence="2">The sequence shown here is derived from an EMBL/GenBank/DDBJ whole genome shotgun (WGS) entry which is preliminary data.</text>
</comment>
<keyword evidence="1" id="KW-1133">Transmembrane helix</keyword>
<feature type="transmembrane region" description="Helical" evidence="1">
    <location>
        <begin position="108"/>
        <end position="131"/>
    </location>
</feature>
<evidence type="ECO:0000313" key="3">
    <source>
        <dbReference type="Proteomes" id="UP000236286"/>
    </source>
</evidence>
<evidence type="ECO:0008006" key="4">
    <source>
        <dbReference type="Google" id="ProtNLM"/>
    </source>
</evidence>
<protein>
    <recommendedName>
        <fullName evidence="4">DUF4175 domain-containing protein</fullName>
    </recommendedName>
</protein>
<dbReference type="EMBL" id="PDZR01000027">
    <property type="protein sequence ID" value="PNG24647.1"/>
    <property type="molecule type" value="Genomic_DNA"/>
</dbReference>
<reference evidence="2 3" key="1">
    <citation type="submission" date="2017-10" db="EMBL/GenBank/DDBJ databases">
        <title>Genome announcement of Methylocella silvestris TVC from permafrost.</title>
        <authorList>
            <person name="Wang J."/>
            <person name="Geng K."/>
            <person name="Ul-Haque F."/>
            <person name="Crombie A.T."/>
            <person name="Street L.E."/>
            <person name="Wookey P.A."/>
            <person name="Murrell J.C."/>
            <person name="Pratscher J."/>
        </authorList>
    </citation>
    <scope>NUCLEOTIDE SEQUENCE [LARGE SCALE GENOMIC DNA]</scope>
    <source>
        <strain evidence="2 3">TVC</strain>
    </source>
</reference>
<keyword evidence="1" id="KW-0812">Transmembrane</keyword>
<feature type="transmembrane region" description="Helical" evidence="1">
    <location>
        <begin position="46"/>
        <end position="71"/>
    </location>
</feature>
<dbReference type="RefSeq" id="WP_102845039.1">
    <property type="nucleotide sequence ID" value="NZ_PDZR01000027.1"/>
</dbReference>
<organism evidence="2 3">
    <name type="scientific">Methylocella silvestris</name>
    <dbReference type="NCBI Taxonomy" id="199596"/>
    <lineage>
        <taxon>Bacteria</taxon>
        <taxon>Pseudomonadati</taxon>
        <taxon>Pseudomonadota</taxon>
        <taxon>Alphaproteobacteria</taxon>
        <taxon>Hyphomicrobiales</taxon>
        <taxon>Beijerinckiaceae</taxon>
        <taxon>Methylocella</taxon>
    </lineage>
</organism>
<dbReference type="Proteomes" id="UP000236286">
    <property type="component" value="Unassembled WGS sequence"/>
</dbReference>
<gene>
    <name evidence="2" type="ORF">CR492_17595</name>
</gene>
<dbReference type="AlphaFoldDB" id="A0A2J7TD01"/>